<protein>
    <submittedName>
        <fullName evidence="2">CAP-Gly domain-containing linker protein 1-like</fullName>
    </submittedName>
</protein>
<comment type="caution">
    <text evidence="2">The sequence shown here is derived from an EMBL/GenBank/DDBJ whole genome shotgun (WGS) entry which is preliminary data.</text>
</comment>
<dbReference type="AlphaFoldDB" id="A0A392MQ39"/>
<organism evidence="2 3">
    <name type="scientific">Trifolium medium</name>
    <dbReference type="NCBI Taxonomy" id="97028"/>
    <lineage>
        <taxon>Eukaryota</taxon>
        <taxon>Viridiplantae</taxon>
        <taxon>Streptophyta</taxon>
        <taxon>Embryophyta</taxon>
        <taxon>Tracheophyta</taxon>
        <taxon>Spermatophyta</taxon>
        <taxon>Magnoliopsida</taxon>
        <taxon>eudicotyledons</taxon>
        <taxon>Gunneridae</taxon>
        <taxon>Pentapetalae</taxon>
        <taxon>rosids</taxon>
        <taxon>fabids</taxon>
        <taxon>Fabales</taxon>
        <taxon>Fabaceae</taxon>
        <taxon>Papilionoideae</taxon>
        <taxon>50 kb inversion clade</taxon>
        <taxon>NPAAA clade</taxon>
        <taxon>Hologalegina</taxon>
        <taxon>IRL clade</taxon>
        <taxon>Trifolieae</taxon>
        <taxon>Trifolium</taxon>
    </lineage>
</organism>
<proteinExistence type="predicted"/>
<feature type="compositionally biased region" description="Basic and acidic residues" evidence="1">
    <location>
        <begin position="244"/>
        <end position="253"/>
    </location>
</feature>
<evidence type="ECO:0000313" key="3">
    <source>
        <dbReference type="Proteomes" id="UP000265520"/>
    </source>
</evidence>
<feature type="compositionally biased region" description="Low complexity" evidence="1">
    <location>
        <begin position="201"/>
        <end position="212"/>
    </location>
</feature>
<evidence type="ECO:0000313" key="2">
    <source>
        <dbReference type="EMBL" id="MCH89373.1"/>
    </source>
</evidence>
<keyword evidence="3" id="KW-1185">Reference proteome</keyword>
<feature type="compositionally biased region" description="Polar residues" evidence="1">
    <location>
        <begin position="280"/>
        <end position="289"/>
    </location>
</feature>
<reference evidence="2 3" key="1">
    <citation type="journal article" date="2018" name="Front. Plant Sci.">
        <title>Red Clover (Trifolium pratense) and Zigzag Clover (T. medium) - A Picture of Genomic Similarities and Differences.</title>
        <authorList>
            <person name="Dluhosova J."/>
            <person name="Istvanek J."/>
            <person name="Nedelnik J."/>
            <person name="Repkova J."/>
        </authorList>
    </citation>
    <scope>NUCLEOTIDE SEQUENCE [LARGE SCALE GENOMIC DNA]</scope>
    <source>
        <strain evidence="3">cv. 10/8</strain>
        <tissue evidence="2">Leaf</tissue>
    </source>
</reference>
<gene>
    <name evidence="2" type="ORF">A2U01_0010268</name>
</gene>
<dbReference type="EMBL" id="LXQA010016025">
    <property type="protein sequence ID" value="MCH89373.1"/>
    <property type="molecule type" value="Genomic_DNA"/>
</dbReference>
<sequence length="289" mass="32396">MNMFLPPLDEPKVLNRQIEGTRLALLRQREAGLSPRELFILYFKVFLSFEEIEAIHTPFLKIQIGPAWFKQDFPATNPDDEEDVNEIYLAFLSPTILSSRLGIAKNYLGLVGYQPNLVAQQFGLTQFVPKSLFQRKSDIVLGNSGMDEGYFNRRLKAAENESYQINPFSYDNFDYCTLEYANWWMVSTISTANEKQGNPLGSSTSTASGVSTRSRKTAVSKDKPQAAETKGRKRGKSPTIVAETSKKVKKDEPVPASTNETMNENDIPHKPVETAPSEGGNANSQVHEY</sequence>
<accession>A0A392MQ39</accession>
<name>A0A392MQ39_9FABA</name>
<feature type="region of interest" description="Disordered" evidence="1">
    <location>
        <begin position="194"/>
        <end position="289"/>
    </location>
</feature>
<dbReference type="Proteomes" id="UP000265520">
    <property type="component" value="Unassembled WGS sequence"/>
</dbReference>
<evidence type="ECO:0000256" key="1">
    <source>
        <dbReference type="SAM" id="MobiDB-lite"/>
    </source>
</evidence>